<evidence type="ECO:0000313" key="7">
    <source>
        <dbReference type="EMBL" id="MCS0608154.1"/>
    </source>
</evidence>
<evidence type="ECO:0000256" key="4">
    <source>
        <dbReference type="ARBA" id="ARBA00023136"/>
    </source>
</evidence>
<dbReference type="EMBL" id="JANUGV010000002">
    <property type="protein sequence ID" value="MCS0608154.1"/>
    <property type="molecule type" value="Genomic_DNA"/>
</dbReference>
<dbReference type="PANTHER" id="PTHR38776:SF1">
    <property type="entry name" value="MLTA-INTERACTING PROTEIN-RELATED"/>
    <property type="match status" value="1"/>
</dbReference>
<accession>A0ABT2BI08</accession>
<dbReference type="Pfam" id="PF06629">
    <property type="entry name" value="MipA"/>
    <property type="match status" value="1"/>
</dbReference>
<keyword evidence="3 6" id="KW-0732">Signal</keyword>
<proteinExistence type="inferred from homology"/>
<protein>
    <submittedName>
        <fullName evidence="7">MipA/OmpV family protein</fullName>
    </submittedName>
</protein>
<comment type="caution">
    <text evidence="7">The sequence shown here is derived from an EMBL/GenBank/DDBJ whole genome shotgun (WGS) entry which is preliminary data.</text>
</comment>
<name>A0ABT2BI08_9BURK</name>
<reference evidence="7 8" key="1">
    <citation type="submission" date="2022-08" db="EMBL/GenBank/DDBJ databases">
        <title>Reclassification of Massilia species as members of the genera Telluria, Duganella, Pseudoduganella, Mokoshia gen. nov. and Zemynaea gen. nov. using orthogonal and non-orthogonal genome-based approaches.</title>
        <authorList>
            <person name="Bowman J.P."/>
        </authorList>
    </citation>
    <scope>NUCLEOTIDE SEQUENCE [LARGE SCALE GENOMIC DNA]</scope>
    <source>
        <strain evidence="7 8">JCM 31607</strain>
    </source>
</reference>
<keyword evidence="8" id="KW-1185">Reference proteome</keyword>
<evidence type="ECO:0000256" key="5">
    <source>
        <dbReference type="ARBA" id="ARBA00023237"/>
    </source>
</evidence>
<dbReference type="PANTHER" id="PTHR38776">
    <property type="entry name" value="MLTA-INTERACTING PROTEIN-RELATED"/>
    <property type="match status" value="1"/>
</dbReference>
<gene>
    <name evidence="7" type="ORF">NX773_08250</name>
</gene>
<organism evidence="7 8">
    <name type="scientific">Massilia solisilvae</name>
    <dbReference type="NCBI Taxonomy" id="1811225"/>
    <lineage>
        <taxon>Bacteria</taxon>
        <taxon>Pseudomonadati</taxon>
        <taxon>Pseudomonadota</taxon>
        <taxon>Betaproteobacteria</taxon>
        <taxon>Burkholderiales</taxon>
        <taxon>Oxalobacteraceae</taxon>
        <taxon>Telluria group</taxon>
        <taxon>Massilia</taxon>
    </lineage>
</organism>
<comment type="subcellular location">
    <subcellularLocation>
        <location evidence="1">Cell outer membrane</location>
    </subcellularLocation>
</comment>
<dbReference type="InterPro" id="IPR010583">
    <property type="entry name" value="MipA"/>
</dbReference>
<dbReference type="RefSeq" id="WP_258855883.1">
    <property type="nucleotide sequence ID" value="NZ_JANUGV010000002.1"/>
</dbReference>
<evidence type="ECO:0000256" key="2">
    <source>
        <dbReference type="ARBA" id="ARBA00005722"/>
    </source>
</evidence>
<sequence length="274" mass="30343">MNLRTLLSLAGGACLSVTAWAADRTPQPLWEAGIGAGGVSTPAYPGAHTQSNRALVLPFLIYRGEVLRSDQSGIGARLLHSDTTEFDVGFAASLPAHSKDVDARRGMPDLGTLIEFGPRLKVKVAEFDPDRRLRFELPVRAVIEVKSGLRRQGWTTEPRLVYEVRDGRVWTWDAQLGAVVGDERINRYFYEVAPQFATPTRPAYHAKSGLMLVRTGLFAYRKLNPDWRFFGFVRYESYAGAANDNSPLMRKANGASAGFGFAWTLARSRELAHD</sequence>
<keyword evidence="4" id="KW-0472">Membrane</keyword>
<keyword evidence="5" id="KW-0998">Cell outer membrane</keyword>
<evidence type="ECO:0000256" key="1">
    <source>
        <dbReference type="ARBA" id="ARBA00004442"/>
    </source>
</evidence>
<comment type="similarity">
    <text evidence="2">Belongs to the MipA/OmpV family.</text>
</comment>
<evidence type="ECO:0000256" key="3">
    <source>
        <dbReference type="ARBA" id="ARBA00022729"/>
    </source>
</evidence>
<dbReference type="Proteomes" id="UP001205861">
    <property type="component" value="Unassembled WGS sequence"/>
</dbReference>
<evidence type="ECO:0000313" key="8">
    <source>
        <dbReference type="Proteomes" id="UP001205861"/>
    </source>
</evidence>
<feature type="signal peptide" evidence="6">
    <location>
        <begin position="1"/>
        <end position="21"/>
    </location>
</feature>
<feature type="chain" id="PRO_5047332842" evidence="6">
    <location>
        <begin position="22"/>
        <end position="274"/>
    </location>
</feature>
<evidence type="ECO:0000256" key="6">
    <source>
        <dbReference type="SAM" id="SignalP"/>
    </source>
</evidence>